<dbReference type="GO" id="GO:0005975">
    <property type="term" value="P:carbohydrate metabolic process"/>
    <property type="evidence" value="ECO:0007669"/>
    <property type="project" value="InterPro"/>
</dbReference>
<evidence type="ECO:0000313" key="6">
    <source>
        <dbReference type="Proteomes" id="UP000184233"/>
    </source>
</evidence>
<dbReference type="SUPFAM" id="SSF89623">
    <property type="entry name" value="Ribose/Galactose isomerase RpiB/AlsB"/>
    <property type="match status" value="1"/>
</dbReference>
<gene>
    <name evidence="5" type="ORF">BGO89_07950</name>
</gene>
<dbReference type="InterPro" id="IPR003500">
    <property type="entry name" value="RpiB_LacA_LacB"/>
</dbReference>
<proteinExistence type="inferred from homology"/>
<feature type="binding site" evidence="4">
    <location>
        <position position="132"/>
    </location>
    <ligand>
        <name>D-ribulose 5-phosphate</name>
        <dbReference type="ChEBI" id="CHEBI:58121"/>
    </ligand>
</feature>
<dbReference type="GO" id="GO:0016861">
    <property type="term" value="F:intramolecular oxidoreductase activity, interconverting aldoses and ketoses"/>
    <property type="evidence" value="ECO:0007669"/>
    <property type="project" value="UniProtKB-ARBA"/>
</dbReference>
<accession>A0A1M3L3I6</accession>
<dbReference type="STRING" id="1895771.BGO89_07950"/>
<dbReference type="PANTHER" id="PTHR30345">
    <property type="entry name" value="RIBOSE-5-PHOSPHATE ISOMERASE B"/>
    <property type="match status" value="1"/>
</dbReference>
<dbReference type="EMBL" id="MKVH01000008">
    <property type="protein sequence ID" value="OJX59924.1"/>
    <property type="molecule type" value="Genomic_DNA"/>
</dbReference>
<name>A0A1M3L3I6_9BACT</name>
<sequence length="147" mass="15572">MTLSIGSDHAGFAYKEALKAMLIADGHDVIDVGTHSTESTDYPDYGVAAARLVQNGTAEFGVLVCGSGIGIAMAADKVKGIRAANCTSVEMARLARMHNNANMVAVGERLVSEELAKEIVRTFLSTPFEGGRHERRVAKIHTLGDIG</sequence>
<feature type="binding site" evidence="4">
    <location>
        <begin position="8"/>
        <end position="9"/>
    </location>
    <ligand>
        <name>D-ribulose 5-phosphate</name>
        <dbReference type="ChEBI" id="CHEBI:58121"/>
    </ligand>
</feature>
<feature type="active site" description="Proton donor" evidence="3">
    <location>
        <position position="98"/>
    </location>
</feature>
<dbReference type="NCBIfam" id="TIGR00689">
    <property type="entry name" value="rpiB_lacA_lacB"/>
    <property type="match status" value="1"/>
</dbReference>
<feature type="binding site" evidence="4">
    <location>
        <position position="99"/>
    </location>
    <ligand>
        <name>D-ribulose 5-phosphate</name>
        <dbReference type="ChEBI" id="CHEBI:58121"/>
    </ligand>
</feature>
<evidence type="ECO:0000256" key="3">
    <source>
        <dbReference type="PIRSR" id="PIRSR005384-1"/>
    </source>
</evidence>
<dbReference type="AlphaFoldDB" id="A0A1M3L3I6"/>
<dbReference type="Gene3D" id="3.40.1400.10">
    <property type="entry name" value="Sugar-phosphate isomerase, RpiB/LacA/LacB"/>
    <property type="match status" value="1"/>
</dbReference>
<evidence type="ECO:0000256" key="2">
    <source>
        <dbReference type="ARBA" id="ARBA00023235"/>
    </source>
</evidence>
<evidence type="ECO:0000256" key="1">
    <source>
        <dbReference type="ARBA" id="ARBA00008754"/>
    </source>
</evidence>
<feature type="binding site" evidence="4">
    <location>
        <begin position="66"/>
        <end position="70"/>
    </location>
    <ligand>
        <name>D-ribulose 5-phosphate</name>
        <dbReference type="ChEBI" id="CHEBI:58121"/>
    </ligand>
</feature>
<protein>
    <submittedName>
        <fullName evidence="5">Ribose 5-phosphate isomerase B</fullName>
    </submittedName>
</protein>
<dbReference type="PIRSF" id="PIRSF005384">
    <property type="entry name" value="RpiB_LacA_B"/>
    <property type="match status" value="1"/>
</dbReference>
<evidence type="ECO:0000313" key="5">
    <source>
        <dbReference type="EMBL" id="OJX59924.1"/>
    </source>
</evidence>
<feature type="active site" description="Proton acceptor" evidence="3">
    <location>
        <position position="65"/>
    </location>
</feature>
<feature type="binding site" evidence="4">
    <location>
        <position position="136"/>
    </location>
    <ligand>
        <name>D-ribulose 5-phosphate</name>
        <dbReference type="ChEBI" id="CHEBI:58121"/>
    </ligand>
</feature>
<dbReference type="NCBIfam" id="TIGR01120">
    <property type="entry name" value="rpiB"/>
    <property type="match status" value="1"/>
</dbReference>
<organism evidence="5 6">
    <name type="scientific">Candidatus Kapaibacterium thiocyanatum</name>
    <dbReference type="NCBI Taxonomy" id="1895771"/>
    <lineage>
        <taxon>Bacteria</taxon>
        <taxon>Pseudomonadati</taxon>
        <taxon>Candidatus Kapaibacteriota</taxon>
        <taxon>Candidatus Kapaibacteriia</taxon>
        <taxon>Candidatus Kapaibacteriales</taxon>
        <taxon>Candidatus Kapaibacteriaceae</taxon>
        <taxon>Candidatus Kapaibacterium</taxon>
    </lineage>
</organism>
<comment type="caution">
    <text evidence="5">The sequence shown here is derived from an EMBL/GenBank/DDBJ whole genome shotgun (WGS) entry which is preliminary data.</text>
</comment>
<feature type="binding site" evidence="4">
    <location>
        <position position="109"/>
    </location>
    <ligand>
        <name>D-ribulose 5-phosphate</name>
        <dbReference type="ChEBI" id="CHEBI:58121"/>
    </ligand>
</feature>
<comment type="similarity">
    <text evidence="1">Belongs to the LacAB/RpiB family.</text>
</comment>
<keyword evidence="2 5" id="KW-0413">Isomerase</keyword>
<reference evidence="5 6" key="1">
    <citation type="submission" date="2016-09" db="EMBL/GenBank/DDBJ databases">
        <title>Genome-resolved meta-omics ties microbial dynamics to process performance in biotechnology for thiocyanate degradation.</title>
        <authorList>
            <person name="Kantor R.S."/>
            <person name="Huddy R.J."/>
            <person name="Iyer R."/>
            <person name="Thomas B.C."/>
            <person name="Brown C.T."/>
            <person name="Anantharaman K."/>
            <person name="Tringe S."/>
            <person name="Hettich R.L."/>
            <person name="Harrison S.T."/>
            <person name="Banfield J.F."/>
        </authorList>
    </citation>
    <scope>NUCLEOTIDE SEQUENCE [LARGE SCALE GENOMIC DNA]</scope>
    <source>
        <strain evidence="5">59-99</strain>
    </source>
</reference>
<dbReference type="Proteomes" id="UP000184233">
    <property type="component" value="Unassembled WGS sequence"/>
</dbReference>
<dbReference type="InterPro" id="IPR036569">
    <property type="entry name" value="RpiB_LacA_LacB_sf"/>
</dbReference>
<dbReference type="Pfam" id="PF02502">
    <property type="entry name" value="LacAB_rpiB"/>
    <property type="match status" value="1"/>
</dbReference>
<dbReference type="PANTHER" id="PTHR30345:SF0">
    <property type="entry name" value="DNA DAMAGE-REPAIR_TOLERATION PROTEIN DRT102"/>
    <property type="match status" value="1"/>
</dbReference>
<dbReference type="NCBIfam" id="NF004051">
    <property type="entry name" value="PRK05571.1"/>
    <property type="match status" value="1"/>
</dbReference>
<evidence type="ECO:0000256" key="4">
    <source>
        <dbReference type="PIRSR" id="PIRSR005384-2"/>
    </source>
</evidence>
<dbReference type="InterPro" id="IPR004785">
    <property type="entry name" value="RpiB"/>
</dbReference>